<protein>
    <recommendedName>
        <fullName evidence="4">5-bromo-4-chloroindolyl phosphate hydrolysis protein</fullName>
    </recommendedName>
</protein>
<sequence>MRARDIVIPTSAGVLAGGISAVAGIGAVLGAPAVIGAAVGVGGLMAVGTALVTNWLRPAEPLLTTAYDDISESTAEKLEALLEKALVLEDRIAALRRGLNDPTALDVLGDAGSLIDRVQALTEFEAIQRLPVHSGEIAVLEGMVERYLPELLDASERSIGFLHTFAGSARDEAVANLQSVDAQLLILAESLESLERDVVRGVSRSLEVHAEFLRERFATQEVSPLIDL</sequence>
<feature type="transmembrane region" description="Helical" evidence="1">
    <location>
        <begin position="7"/>
        <end position="29"/>
    </location>
</feature>
<proteinExistence type="predicted"/>
<organism evidence="2 3">
    <name type="scientific">Brevibacterium otitidis</name>
    <dbReference type="NCBI Taxonomy" id="53364"/>
    <lineage>
        <taxon>Bacteria</taxon>
        <taxon>Bacillati</taxon>
        <taxon>Actinomycetota</taxon>
        <taxon>Actinomycetes</taxon>
        <taxon>Micrococcales</taxon>
        <taxon>Brevibacteriaceae</taxon>
        <taxon>Brevibacterium</taxon>
    </lineage>
</organism>
<evidence type="ECO:0008006" key="4">
    <source>
        <dbReference type="Google" id="ProtNLM"/>
    </source>
</evidence>
<evidence type="ECO:0000256" key="1">
    <source>
        <dbReference type="SAM" id="Phobius"/>
    </source>
</evidence>
<accession>A0ABV5WYF0</accession>
<dbReference type="Proteomes" id="UP001589707">
    <property type="component" value="Unassembled WGS sequence"/>
</dbReference>
<feature type="transmembrane region" description="Helical" evidence="1">
    <location>
        <begin position="35"/>
        <end position="56"/>
    </location>
</feature>
<comment type="caution">
    <text evidence="2">The sequence shown here is derived from an EMBL/GenBank/DDBJ whole genome shotgun (WGS) entry which is preliminary data.</text>
</comment>
<keyword evidence="1" id="KW-1133">Transmembrane helix</keyword>
<gene>
    <name evidence="2" type="ORF">ACFFN1_00670</name>
</gene>
<evidence type="ECO:0000313" key="3">
    <source>
        <dbReference type="Proteomes" id="UP001589707"/>
    </source>
</evidence>
<reference evidence="2 3" key="1">
    <citation type="submission" date="2024-09" db="EMBL/GenBank/DDBJ databases">
        <authorList>
            <person name="Sun Q."/>
            <person name="Mori K."/>
        </authorList>
    </citation>
    <scope>NUCLEOTIDE SEQUENCE [LARGE SCALE GENOMIC DNA]</scope>
    <source>
        <strain evidence="2 3">JCM 11683</strain>
    </source>
</reference>
<keyword evidence="3" id="KW-1185">Reference proteome</keyword>
<keyword evidence="1" id="KW-0812">Transmembrane</keyword>
<dbReference type="EMBL" id="JBHMAU010000009">
    <property type="protein sequence ID" value="MFB9774948.1"/>
    <property type="molecule type" value="Genomic_DNA"/>
</dbReference>
<dbReference type="RefSeq" id="WP_376837654.1">
    <property type="nucleotide sequence ID" value="NZ_JBHMAU010000009.1"/>
</dbReference>
<name>A0ABV5WYF0_9MICO</name>
<keyword evidence="1" id="KW-0472">Membrane</keyword>
<evidence type="ECO:0000313" key="2">
    <source>
        <dbReference type="EMBL" id="MFB9774948.1"/>
    </source>
</evidence>